<evidence type="ECO:0000259" key="1">
    <source>
        <dbReference type="Pfam" id="PF02811"/>
    </source>
</evidence>
<dbReference type="EMBL" id="BARU01033831">
    <property type="protein sequence ID" value="GAH71903.1"/>
    <property type="molecule type" value="Genomic_DNA"/>
</dbReference>
<dbReference type="GO" id="GO:0003824">
    <property type="term" value="F:catalytic activity"/>
    <property type="evidence" value="ECO:0007669"/>
    <property type="project" value="InterPro"/>
</dbReference>
<dbReference type="Pfam" id="PF02811">
    <property type="entry name" value="PHP"/>
    <property type="match status" value="1"/>
</dbReference>
<feature type="domain" description="PHP" evidence="1">
    <location>
        <begin position="5"/>
        <end position="49"/>
    </location>
</feature>
<accession>X1JQ33</accession>
<dbReference type="InterPro" id="IPR004013">
    <property type="entry name" value="PHP_dom"/>
</dbReference>
<organism evidence="2">
    <name type="scientific">marine sediment metagenome</name>
    <dbReference type="NCBI Taxonomy" id="412755"/>
    <lineage>
        <taxon>unclassified sequences</taxon>
        <taxon>metagenomes</taxon>
        <taxon>ecological metagenomes</taxon>
    </lineage>
</organism>
<proteinExistence type="predicted"/>
<dbReference type="AlphaFoldDB" id="X1JQ33"/>
<name>X1JQ33_9ZZZZ</name>
<protein>
    <recommendedName>
        <fullName evidence="1">PHP domain-containing protein</fullName>
    </recommendedName>
</protein>
<dbReference type="Gene3D" id="3.20.20.140">
    <property type="entry name" value="Metal-dependent hydrolases"/>
    <property type="match status" value="1"/>
</dbReference>
<comment type="caution">
    <text evidence="2">The sequence shown here is derived from an EMBL/GenBank/DDBJ whole genome shotgun (WGS) entry which is preliminary data.</text>
</comment>
<feature type="non-terminal residue" evidence="2">
    <location>
        <position position="69"/>
    </location>
</feature>
<sequence>MKLEDWHTHSELCHHAVGNIEDYVVKAINLKMDTIGICDHFPYEFLKNIERIPYKEYAISLEEIEDYLI</sequence>
<gene>
    <name evidence="2" type="ORF">S03H2_53167</name>
</gene>
<evidence type="ECO:0000313" key="2">
    <source>
        <dbReference type="EMBL" id="GAH71903.1"/>
    </source>
</evidence>
<dbReference type="InterPro" id="IPR016195">
    <property type="entry name" value="Pol/histidinol_Pase-like"/>
</dbReference>
<reference evidence="2" key="1">
    <citation type="journal article" date="2014" name="Front. Microbiol.">
        <title>High frequency of phylogenetically diverse reductive dehalogenase-homologous genes in deep subseafloor sedimentary metagenomes.</title>
        <authorList>
            <person name="Kawai M."/>
            <person name="Futagami T."/>
            <person name="Toyoda A."/>
            <person name="Takaki Y."/>
            <person name="Nishi S."/>
            <person name="Hori S."/>
            <person name="Arai W."/>
            <person name="Tsubouchi T."/>
            <person name="Morono Y."/>
            <person name="Uchiyama I."/>
            <person name="Ito T."/>
            <person name="Fujiyama A."/>
            <person name="Inagaki F."/>
            <person name="Takami H."/>
        </authorList>
    </citation>
    <scope>NUCLEOTIDE SEQUENCE</scope>
    <source>
        <strain evidence="2">Expedition CK06-06</strain>
    </source>
</reference>
<dbReference type="SUPFAM" id="SSF89550">
    <property type="entry name" value="PHP domain-like"/>
    <property type="match status" value="1"/>
</dbReference>